<evidence type="ECO:0000313" key="1">
    <source>
        <dbReference type="EMBL" id="KAI0051370.1"/>
    </source>
</evidence>
<reference evidence="1" key="2">
    <citation type="journal article" date="2022" name="New Phytol.">
        <title>Evolutionary transition to the ectomycorrhizal habit in the genomes of a hyperdiverse lineage of mushroom-forming fungi.</title>
        <authorList>
            <person name="Looney B."/>
            <person name="Miyauchi S."/>
            <person name="Morin E."/>
            <person name="Drula E."/>
            <person name="Courty P.E."/>
            <person name="Kohler A."/>
            <person name="Kuo A."/>
            <person name="LaButti K."/>
            <person name="Pangilinan J."/>
            <person name="Lipzen A."/>
            <person name="Riley R."/>
            <person name="Andreopoulos W."/>
            <person name="He G."/>
            <person name="Johnson J."/>
            <person name="Nolan M."/>
            <person name="Tritt A."/>
            <person name="Barry K.W."/>
            <person name="Grigoriev I.V."/>
            <person name="Nagy L.G."/>
            <person name="Hibbett D."/>
            <person name="Henrissat B."/>
            <person name="Matheny P.B."/>
            <person name="Labbe J."/>
            <person name="Martin F.M."/>
        </authorList>
    </citation>
    <scope>NUCLEOTIDE SEQUENCE</scope>
    <source>
        <strain evidence="1">FP105234-sp</strain>
    </source>
</reference>
<protein>
    <submittedName>
        <fullName evidence="1">Cytochrome P450</fullName>
    </submittedName>
</protein>
<proteinExistence type="predicted"/>
<dbReference type="EMBL" id="MU275853">
    <property type="protein sequence ID" value="KAI0051370.1"/>
    <property type="molecule type" value="Genomic_DNA"/>
</dbReference>
<organism evidence="1 2">
    <name type="scientific">Auriscalpium vulgare</name>
    <dbReference type="NCBI Taxonomy" id="40419"/>
    <lineage>
        <taxon>Eukaryota</taxon>
        <taxon>Fungi</taxon>
        <taxon>Dikarya</taxon>
        <taxon>Basidiomycota</taxon>
        <taxon>Agaricomycotina</taxon>
        <taxon>Agaricomycetes</taxon>
        <taxon>Russulales</taxon>
        <taxon>Auriscalpiaceae</taxon>
        <taxon>Auriscalpium</taxon>
    </lineage>
</organism>
<accession>A0ACB8S5P4</accession>
<name>A0ACB8S5P4_9AGAM</name>
<reference evidence="1" key="1">
    <citation type="submission" date="2021-02" db="EMBL/GenBank/DDBJ databases">
        <authorList>
            <consortium name="DOE Joint Genome Institute"/>
            <person name="Ahrendt S."/>
            <person name="Looney B.P."/>
            <person name="Miyauchi S."/>
            <person name="Morin E."/>
            <person name="Drula E."/>
            <person name="Courty P.E."/>
            <person name="Chicoki N."/>
            <person name="Fauchery L."/>
            <person name="Kohler A."/>
            <person name="Kuo A."/>
            <person name="Labutti K."/>
            <person name="Pangilinan J."/>
            <person name="Lipzen A."/>
            <person name="Riley R."/>
            <person name="Andreopoulos W."/>
            <person name="He G."/>
            <person name="Johnson J."/>
            <person name="Barry K.W."/>
            <person name="Grigoriev I.V."/>
            <person name="Nagy L."/>
            <person name="Hibbett D."/>
            <person name="Henrissat B."/>
            <person name="Matheny P.B."/>
            <person name="Labbe J."/>
            <person name="Martin F."/>
        </authorList>
    </citation>
    <scope>NUCLEOTIDE SEQUENCE</scope>
    <source>
        <strain evidence="1">FP105234-sp</strain>
    </source>
</reference>
<keyword evidence="2" id="KW-1185">Reference proteome</keyword>
<gene>
    <name evidence="1" type="ORF">FA95DRAFT_1602830</name>
</gene>
<evidence type="ECO:0000313" key="2">
    <source>
        <dbReference type="Proteomes" id="UP000814033"/>
    </source>
</evidence>
<comment type="caution">
    <text evidence="1">The sequence shown here is derived from an EMBL/GenBank/DDBJ whole genome shotgun (WGS) entry which is preliminary data.</text>
</comment>
<sequence>MTSLRIAVPSSGVVVLCGEILLALLLVVVVFAFRHWVKQASLRKLPGPPSRSILTGNLRQMFDAGAMPFHVQLVNTYGNVMGLTGFLGDTRLVVSDPVACTAILLKQQDVFEVAPWSLETFRQSFGTNLLASTGALHRKQRKLLNPVFSIKHMREMTPMFQSVASQLRDILISKTETGAQELDMSDWLSRLALELIAQGGLGHTFHSLNPHVEESEFSRTIKEYMPSLAKLQVWTPLLPLVSRVPPRLLRLGVTCLPIPSLHNLIKITDCIHENAKAVFDLKKSLLEQGDEAFIGEVGEGKDIITILLRANLDVTDEERLPDDEILAQMSMFLFAATDTTTSGLSRILLMLSESQDVQEKLRQELTAAQERADGKLGYDELDQLPYLDAVCRETLRVFPPGNFIQRFTRSDTLLPLGKPVLTKDGPLMSVYVPQYTAVHLDIRAVNCDPDIWGPDAAEWKPERWLSPLPSSVAAARVPGVYSNLLTFIGGGRSCIGFKFAQLEMKVALSQLIPHLRFSLSKQEVVWRFGSIVTPTVKESTSFKPQMPLLVEQIQV</sequence>
<dbReference type="Proteomes" id="UP000814033">
    <property type="component" value="Unassembled WGS sequence"/>
</dbReference>